<evidence type="ECO:0000313" key="6">
    <source>
        <dbReference type="EMBL" id="KAJ4835062.1"/>
    </source>
</evidence>
<name>A0A9Q0FP76_9ROSI</name>
<evidence type="ECO:0000256" key="1">
    <source>
        <dbReference type="ARBA" id="ARBA00022729"/>
    </source>
</evidence>
<keyword evidence="2" id="KW-1015">Disulfide bond</keyword>
<evidence type="ECO:0000256" key="4">
    <source>
        <dbReference type="SAM" id="SignalP"/>
    </source>
</evidence>
<accession>A0A9Q0FP76</accession>
<keyword evidence="1 4" id="KW-0732">Signal</keyword>
<protein>
    <recommendedName>
        <fullName evidence="5">Pectinesterase inhibitor domain-containing protein</fullName>
    </recommendedName>
</protein>
<dbReference type="NCBIfam" id="TIGR01614">
    <property type="entry name" value="PME_inhib"/>
    <property type="match status" value="1"/>
</dbReference>
<dbReference type="SUPFAM" id="SSF101148">
    <property type="entry name" value="Plant invertase/pectin methylesterase inhibitor"/>
    <property type="match status" value="1"/>
</dbReference>
<organism evidence="6 7">
    <name type="scientific">Turnera subulata</name>
    <dbReference type="NCBI Taxonomy" id="218843"/>
    <lineage>
        <taxon>Eukaryota</taxon>
        <taxon>Viridiplantae</taxon>
        <taxon>Streptophyta</taxon>
        <taxon>Embryophyta</taxon>
        <taxon>Tracheophyta</taxon>
        <taxon>Spermatophyta</taxon>
        <taxon>Magnoliopsida</taxon>
        <taxon>eudicotyledons</taxon>
        <taxon>Gunneridae</taxon>
        <taxon>Pentapetalae</taxon>
        <taxon>rosids</taxon>
        <taxon>fabids</taxon>
        <taxon>Malpighiales</taxon>
        <taxon>Passifloraceae</taxon>
        <taxon>Turnera</taxon>
    </lineage>
</organism>
<comment type="caution">
    <text evidence="6">The sequence shown here is derived from an EMBL/GenBank/DDBJ whole genome shotgun (WGS) entry which is preliminary data.</text>
</comment>
<dbReference type="OrthoDB" id="1094634at2759"/>
<dbReference type="SMART" id="SM00856">
    <property type="entry name" value="PMEI"/>
    <property type="match status" value="1"/>
</dbReference>
<reference evidence="6" key="1">
    <citation type="submission" date="2022-02" db="EMBL/GenBank/DDBJ databases">
        <authorList>
            <person name="Henning P.M."/>
            <person name="McCubbin A.G."/>
            <person name="Shore J.S."/>
        </authorList>
    </citation>
    <scope>NUCLEOTIDE SEQUENCE</scope>
    <source>
        <strain evidence="6">F60SS</strain>
        <tissue evidence="6">Leaves</tissue>
    </source>
</reference>
<feature type="signal peptide" evidence="4">
    <location>
        <begin position="1"/>
        <end position="17"/>
    </location>
</feature>
<dbReference type="Gene3D" id="1.20.140.40">
    <property type="entry name" value="Invertase/pectin methylesterase inhibitor family protein"/>
    <property type="match status" value="1"/>
</dbReference>
<dbReference type="EMBL" id="JAKUCV010004530">
    <property type="protein sequence ID" value="KAJ4835062.1"/>
    <property type="molecule type" value="Genomic_DNA"/>
</dbReference>
<reference evidence="6" key="2">
    <citation type="journal article" date="2023" name="Plants (Basel)">
        <title>Annotation of the Turnera subulata (Passifloraceae) Draft Genome Reveals the S-Locus Evolved after the Divergence of Turneroideae from Passifloroideae in a Stepwise Manner.</title>
        <authorList>
            <person name="Henning P.M."/>
            <person name="Roalson E.H."/>
            <person name="Mir W."/>
            <person name="McCubbin A.G."/>
            <person name="Shore J.S."/>
        </authorList>
    </citation>
    <scope>NUCLEOTIDE SEQUENCE</scope>
    <source>
        <strain evidence="6">F60SS</strain>
    </source>
</reference>
<dbReference type="InterPro" id="IPR034087">
    <property type="entry name" value="C/VIF1"/>
</dbReference>
<gene>
    <name evidence="6" type="ORF">Tsubulata_028831</name>
</gene>
<dbReference type="PANTHER" id="PTHR35357:SF8">
    <property type="entry name" value="OS01G0111000 PROTEIN"/>
    <property type="match status" value="1"/>
</dbReference>
<dbReference type="InterPro" id="IPR035513">
    <property type="entry name" value="Invertase/methylesterase_inhib"/>
</dbReference>
<evidence type="ECO:0000313" key="7">
    <source>
        <dbReference type="Proteomes" id="UP001141552"/>
    </source>
</evidence>
<keyword evidence="7" id="KW-1185">Reference proteome</keyword>
<evidence type="ECO:0000256" key="2">
    <source>
        <dbReference type="ARBA" id="ARBA00023157"/>
    </source>
</evidence>
<dbReference type="CDD" id="cd15796">
    <property type="entry name" value="CIF_like"/>
    <property type="match status" value="1"/>
</dbReference>
<proteinExistence type="inferred from homology"/>
<evidence type="ECO:0000256" key="3">
    <source>
        <dbReference type="ARBA" id="ARBA00038471"/>
    </source>
</evidence>
<dbReference type="FunFam" id="1.20.140.40:FF:000008">
    <property type="entry name" value="Invertase/pectin methylesterase inhibitor family protein"/>
    <property type="match status" value="1"/>
</dbReference>
<dbReference type="Pfam" id="PF04043">
    <property type="entry name" value="PMEI"/>
    <property type="match status" value="1"/>
</dbReference>
<dbReference type="PANTHER" id="PTHR35357">
    <property type="entry name" value="OS02G0537100 PROTEIN"/>
    <property type="match status" value="1"/>
</dbReference>
<comment type="similarity">
    <text evidence="3">Belongs to the PMEI family.</text>
</comment>
<dbReference type="InterPro" id="IPR006501">
    <property type="entry name" value="Pectinesterase_inhib_dom"/>
</dbReference>
<feature type="chain" id="PRO_5040141993" description="Pectinesterase inhibitor domain-containing protein" evidence="4">
    <location>
        <begin position="18"/>
        <end position="189"/>
    </location>
</feature>
<feature type="domain" description="Pectinesterase inhibitor" evidence="5">
    <location>
        <begin position="30"/>
        <end position="178"/>
    </location>
</feature>
<evidence type="ECO:0000259" key="5">
    <source>
        <dbReference type="SMART" id="SM00856"/>
    </source>
</evidence>
<dbReference type="Proteomes" id="UP001141552">
    <property type="component" value="Unassembled WGS sequence"/>
</dbReference>
<dbReference type="AlphaFoldDB" id="A0A9Q0FP76"/>
<dbReference type="GO" id="GO:0046910">
    <property type="term" value="F:pectinesterase inhibitor activity"/>
    <property type="evidence" value="ECO:0007669"/>
    <property type="project" value="UniProtKB-ARBA"/>
</dbReference>
<sequence length="189" mass="20664">MTLLVCLALGLVLSTAATSHCSAVLMHGDEPDDLVKRSCGMIVGYEECVAILRSDPRAAKASDVKELAYVILDLCIANATDTLGQIPKLQAQYSAHDQMKQALDYCEGEYRSAIKDYFGEAVKLLDAKSYQEAQYSAHIGGALGTSCEQEFYFQAPHFSPLWVRNHDLAVLGLVAEGIVSLLRLNETYI</sequence>